<accession>A0A380HLI7</accession>
<evidence type="ECO:0000313" key="2">
    <source>
        <dbReference type="Proteomes" id="UP000254707"/>
    </source>
</evidence>
<dbReference type="AlphaFoldDB" id="A0A380HLI7"/>
<proteinExistence type="predicted"/>
<gene>
    <name evidence="1" type="ORF">NCTC7688_01521</name>
</gene>
<evidence type="ECO:0000313" key="1">
    <source>
        <dbReference type="EMBL" id="SUM82954.1"/>
    </source>
</evidence>
<protein>
    <submittedName>
        <fullName evidence="1">Uncharacterized protein</fullName>
    </submittedName>
</protein>
<dbReference type="Proteomes" id="UP000254707">
    <property type="component" value="Unassembled WGS sequence"/>
</dbReference>
<sequence>MDVSDSFLRLVNWLYSKLSILNKPYDLIFLNKVLIYICNYDYFNVGTFDSHIAYYW</sequence>
<organism evidence="1 2">
    <name type="scientific">Staphylococcus saprophyticus</name>
    <dbReference type="NCBI Taxonomy" id="29385"/>
    <lineage>
        <taxon>Bacteria</taxon>
        <taxon>Bacillati</taxon>
        <taxon>Bacillota</taxon>
        <taxon>Bacilli</taxon>
        <taxon>Bacillales</taxon>
        <taxon>Staphylococcaceae</taxon>
        <taxon>Staphylococcus</taxon>
    </lineage>
</organism>
<name>A0A380HLI7_STASA</name>
<reference evidence="1 2" key="1">
    <citation type="submission" date="2018-06" db="EMBL/GenBank/DDBJ databases">
        <authorList>
            <consortium name="Pathogen Informatics"/>
            <person name="Doyle S."/>
        </authorList>
    </citation>
    <scope>NUCLEOTIDE SEQUENCE [LARGE SCALE GENOMIC DNA]</scope>
    <source>
        <strain evidence="1 2">NCTC7688</strain>
    </source>
</reference>
<dbReference type="EMBL" id="UHED01000001">
    <property type="protein sequence ID" value="SUM82954.1"/>
    <property type="molecule type" value="Genomic_DNA"/>
</dbReference>